<keyword evidence="2" id="KW-1133">Transmembrane helix</keyword>
<proteinExistence type="predicted"/>
<evidence type="ECO:0000313" key="3">
    <source>
        <dbReference type="EMBL" id="WDE98078.1"/>
    </source>
</evidence>
<keyword evidence="2" id="KW-0812">Transmembrane</keyword>
<feature type="transmembrane region" description="Helical" evidence="2">
    <location>
        <begin position="202"/>
        <end position="221"/>
    </location>
</feature>
<feature type="transmembrane region" description="Helical" evidence="2">
    <location>
        <begin position="171"/>
        <end position="190"/>
    </location>
</feature>
<accession>A0ABY7VXS4</accession>
<reference evidence="3 4" key="1">
    <citation type="submission" date="2023-02" db="EMBL/GenBank/DDBJ databases">
        <title>Genome sequence of Lentisphaera profundi SAORIC-696.</title>
        <authorList>
            <person name="Kim e."/>
            <person name="Cho J.-C."/>
            <person name="Choi A."/>
            <person name="Kang I."/>
        </authorList>
    </citation>
    <scope>NUCLEOTIDE SEQUENCE [LARGE SCALE GENOMIC DNA]</scope>
    <source>
        <strain evidence="3 4">SAORIC-696</strain>
    </source>
</reference>
<keyword evidence="4" id="KW-1185">Reference proteome</keyword>
<name>A0ABY7VXS4_9BACT</name>
<evidence type="ECO:0000313" key="4">
    <source>
        <dbReference type="Proteomes" id="UP001214250"/>
    </source>
</evidence>
<feature type="region of interest" description="Disordered" evidence="1">
    <location>
        <begin position="1"/>
        <end position="48"/>
    </location>
</feature>
<evidence type="ECO:0000256" key="1">
    <source>
        <dbReference type="SAM" id="MobiDB-lite"/>
    </source>
</evidence>
<protein>
    <recommendedName>
        <fullName evidence="5">Yip1 domain-containing protein</fullName>
    </recommendedName>
</protein>
<feature type="compositionally biased region" description="Basic and acidic residues" evidence="1">
    <location>
        <begin position="35"/>
        <end position="46"/>
    </location>
</feature>
<keyword evidence="2" id="KW-0472">Membrane</keyword>
<evidence type="ECO:0000256" key="2">
    <source>
        <dbReference type="SAM" id="Phobius"/>
    </source>
</evidence>
<gene>
    <name evidence="3" type="ORF">PQO03_19865</name>
</gene>
<evidence type="ECO:0008006" key="5">
    <source>
        <dbReference type="Google" id="ProtNLM"/>
    </source>
</evidence>
<feature type="transmembrane region" description="Helical" evidence="2">
    <location>
        <begin position="227"/>
        <end position="247"/>
    </location>
</feature>
<dbReference type="Proteomes" id="UP001214250">
    <property type="component" value="Chromosome 2"/>
</dbReference>
<feature type="transmembrane region" description="Helical" evidence="2">
    <location>
        <begin position="259"/>
        <end position="283"/>
    </location>
</feature>
<organism evidence="3 4">
    <name type="scientific">Lentisphaera profundi</name>
    <dbReference type="NCBI Taxonomy" id="1658616"/>
    <lineage>
        <taxon>Bacteria</taxon>
        <taxon>Pseudomonadati</taxon>
        <taxon>Lentisphaerota</taxon>
        <taxon>Lentisphaeria</taxon>
        <taxon>Lentisphaerales</taxon>
        <taxon>Lentisphaeraceae</taxon>
        <taxon>Lentisphaera</taxon>
    </lineage>
</organism>
<sequence>MEHSSSGRLKKMGFNPDAPKAPESKTEEESSNGAEEAHEDISETNKLRLARKPTQVDIDLENTDALECPSCGKTMELGIIICLECEMNIKTGKKLKTKIKTSRKGRNAYAAPDSTNDLANVEDFGGFGRGKYWLLAFITGLIGQGITLAITGFDAIGKANAYEGLSTPKTIGLVLITLISFIIAAILQVGRLRNLNMSGWRYLHQFLIFFGLLGYLAHWSIGTLITLAALFYFIRYYYWILICPSGYEGHRKLDKSGKVLLSGLIVILLLTIAASAFAVFAIINETTSSGSM</sequence>
<dbReference type="EMBL" id="CP117812">
    <property type="protein sequence ID" value="WDE98078.1"/>
    <property type="molecule type" value="Genomic_DNA"/>
</dbReference>
<feature type="transmembrane region" description="Helical" evidence="2">
    <location>
        <begin position="132"/>
        <end position="151"/>
    </location>
</feature>
<dbReference type="RefSeq" id="WP_274152847.1">
    <property type="nucleotide sequence ID" value="NZ_CP117812.1"/>
</dbReference>